<evidence type="ECO:0000313" key="1">
    <source>
        <dbReference type="EMBL" id="SDI13558.1"/>
    </source>
</evidence>
<evidence type="ECO:0008006" key="5">
    <source>
        <dbReference type="Google" id="ProtNLM"/>
    </source>
</evidence>
<dbReference type="AlphaFoldDB" id="A0A2X2Z7Q0"/>
<dbReference type="Proteomes" id="UP000199426">
    <property type="component" value="Unassembled WGS sequence"/>
</dbReference>
<proteinExistence type="predicted"/>
<name>A0A2X2Z7Q0_CHRJE</name>
<dbReference type="EMBL" id="UAWB01000013">
    <property type="protein sequence ID" value="SQB46450.1"/>
    <property type="molecule type" value="Genomic_DNA"/>
</dbReference>
<dbReference type="GO" id="GO:0006094">
    <property type="term" value="P:gluconeogenesis"/>
    <property type="evidence" value="ECO:0007669"/>
    <property type="project" value="InterPro"/>
</dbReference>
<keyword evidence="3" id="KW-1185">Reference proteome</keyword>
<dbReference type="STRING" id="445960.SAMN05421542_0180"/>
<organism evidence="2 4">
    <name type="scientific">Chryseobacterium jejuense</name>
    <dbReference type="NCBI Taxonomy" id="445960"/>
    <lineage>
        <taxon>Bacteria</taxon>
        <taxon>Pseudomonadati</taxon>
        <taxon>Bacteroidota</taxon>
        <taxon>Flavobacteriia</taxon>
        <taxon>Flavobacteriales</taxon>
        <taxon>Weeksellaceae</taxon>
        <taxon>Chryseobacterium group</taxon>
        <taxon>Chryseobacterium</taxon>
    </lineage>
</organism>
<gene>
    <name evidence="2" type="ORF">NCTC13492_03524</name>
    <name evidence="1" type="ORF">SAMN05421542_0180</name>
</gene>
<dbReference type="GO" id="GO:0004611">
    <property type="term" value="F:phosphoenolpyruvate carboxykinase activity"/>
    <property type="evidence" value="ECO:0007669"/>
    <property type="project" value="InterPro"/>
</dbReference>
<evidence type="ECO:0000313" key="2">
    <source>
        <dbReference type="EMBL" id="SQB46450.1"/>
    </source>
</evidence>
<evidence type="ECO:0000313" key="4">
    <source>
        <dbReference type="Proteomes" id="UP000251670"/>
    </source>
</evidence>
<dbReference type="Proteomes" id="UP000251670">
    <property type="component" value="Unassembled WGS sequence"/>
</dbReference>
<reference evidence="1 3" key="1">
    <citation type="submission" date="2016-10" db="EMBL/GenBank/DDBJ databases">
        <authorList>
            <person name="Varghese N."/>
            <person name="Submissions S."/>
        </authorList>
    </citation>
    <scope>NUCLEOTIDE SEQUENCE [LARGE SCALE GENOMIC DNA]</scope>
    <source>
        <strain evidence="1 3">DSM 19299</strain>
    </source>
</reference>
<accession>A0A2X2Z7Q0</accession>
<dbReference type="SUPFAM" id="SSF68923">
    <property type="entry name" value="PEP carboxykinase N-terminal domain"/>
    <property type="match status" value="1"/>
</dbReference>
<dbReference type="InterPro" id="IPR008210">
    <property type="entry name" value="PEP_carboxykinase_N"/>
</dbReference>
<protein>
    <recommendedName>
        <fullName evidence="5">WG repeat-containing protein</fullName>
    </recommendedName>
</protein>
<dbReference type="EMBL" id="FNEG01000001">
    <property type="protein sequence ID" value="SDI13558.1"/>
    <property type="molecule type" value="Genomic_DNA"/>
</dbReference>
<dbReference type="RefSeq" id="WP_139166052.1">
    <property type="nucleotide sequence ID" value="NZ_FNEG01000001.1"/>
</dbReference>
<dbReference type="OrthoDB" id="1261342at2"/>
<evidence type="ECO:0000313" key="3">
    <source>
        <dbReference type="Proteomes" id="UP000199426"/>
    </source>
</evidence>
<sequence>MKKVIVLCLLMLPFIIFSQSEKKLPVIPISKWYKLGFKTYDKEFKMYQNPFILNGHKKYTIEGYGSMNYSDGKLLGISPNNRYIVLDHISKGYVEDGVNKQLYENYLCVIVDVHKKEVVMNMQSDCSGEWNKNNQWMSSGKAVFP</sequence>
<reference evidence="2 4" key="2">
    <citation type="submission" date="2018-06" db="EMBL/GenBank/DDBJ databases">
        <authorList>
            <consortium name="Pathogen Informatics"/>
            <person name="Doyle S."/>
        </authorList>
    </citation>
    <scope>NUCLEOTIDE SEQUENCE [LARGE SCALE GENOMIC DNA]</scope>
    <source>
        <strain evidence="2 4">NCTC13492</strain>
    </source>
</reference>
<dbReference type="GO" id="GO:0017076">
    <property type="term" value="F:purine nucleotide binding"/>
    <property type="evidence" value="ECO:0007669"/>
    <property type="project" value="InterPro"/>
</dbReference>